<dbReference type="GO" id="GO:0000976">
    <property type="term" value="F:transcription cis-regulatory region binding"/>
    <property type="evidence" value="ECO:0007669"/>
    <property type="project" value="TreeGrafter"/>
</dbReference>
<evidence type="ECO:0000259" key="5">
    <source>
        <dbReference type="PROSITE" id="PS50931"/>
    </source>
</evidence>
<dbReference type="InterPro" id="IPR000847">
    <property type="entry name" value="LysR_HTH_N"/>
</dbReference>
<dbReference type="Gene3D" id="1.10.10.10">
    <property type="entry name" value="Winged helix-like DNA-binding domain superfamily/Winged helix DNA-binding domain"/>
    <property type="match status" value="1"/>
</dbReference>
<dbReference type="Pfam" id="PF03466">
    <property type="entry name" value="LysR_substrate"/>
    <property type="match status" value="1"/>
</dbReference>
<protein>
    <submittedName>
        <fullName evidence="6">HTH-type transcriptional regulator CysL</fullName>
    </submittedName>
</protein>
<gene>
    <name evidence="6" type="primary">cysL</name>
    <name evidence="6" type="ORF">BN1051_00233</name>
</gene>
<dbReference type="PATRIC" id="fig|1461584.3.peg.230"/>
<dbReference type="Pfam" id="PF00126">
    <property type="entry name" value="HTH_1"/>
    <property type="match status" value="1"/>
</dbReference>
<accession>A0A078ML01</accession>
<dbReference type="SUPFAM" id="SSF53850">
    <property type="entry name" value="Periplasmic binding protein-like II"/>
    <property type="match status" value="1"/>
</dbReference>
<keyword evidence="3" id="KW-0238">DNA-binding</keyword>
<name>A0A078ML01_9MICC</name>
<dbReference type="InterPro" id="IPR005119">
    <property type="entry name" value="LysR_subst-bd"/>
</dbReference>
<reference evidence="6" key="1">
    <citation type="submission" date="2014-07" db="EMBL/GenBank/DDBJ databases">
        <authorList>
            <person name="Urmite Genomes Urmite Genomes"/>
        </authorList>
    </citation>
    <scope>NUCLEOTIDE SEQUENCE</scope>
    <source>
        <strain evidence="6">11W110_air</strain>
    </source>
</reference>
<dbReference type="AlphaFoldDB" id="A0A078ML01"/>
<evidence type="ECO:0000313" key="6">
    <source>
        <dbReference type="EMBL" id="CEA06929.1"/>
    </source>
</evidence>
<dbReference type="PROSITE" id="PS50931">
    <property type="entry name" value="HTH_LYSR"/>
    <property type="match status" value="1"/>
</dbReference>
<dbReference type="InterPro" id="IPR036388">
    <property type="entry name" value="WH-like_DNA-bd_sf"/>
</dbReference>
<keyword evidence="4" id="KW-0804">Transcription</keyword>
<comment type="similarity">
    <text evidence="1">Belongs to the LysR transcriptional regulatory family.</text>
</comment>
<dbReference type="PANTHER" id="PTHR30126:SF39">
    <property type="entry name" value="HTH-TYPE TRANSCRIPTIONAL REGULATOR CYSL"/>
    <property type="match status" value="1"/>
</dbReference>
<sequence>MGERWPDLQVLELFVAVVEEGSVGAGARRVGMAQPNASRALAELEAQQGAALLVRSPRGSAPTARGRQLGDAARELLDAARRFTAVQGGAAASGVQELTVGASDTVAETLLPGWLAELKRRLPEARVQVQVLNSAQVLDEVQRGGLQLGFVETPTVPVRLNALVVAEDELVVVVAPSHEWAERAGRLSVQELAATPLVVREPGSGTGQALRDALAGYDVAEPVQVLGSNAAVRVAVEAGAGPAALSALAVRNQLAAGELLQVPVDGLDAGRPLTAVWAGPRRLTGAAAELVSVAAAGRLDG</sequence>
<dbReference type="Gene3D" id="3.40.190.10">
    <property type="entry name" value="Periplasmic binding protein-like II"/>
    <property type="match status" value="2"/>
</dbReference>
<proteinExistence type="inferred from homology"/>
<dbReference type="PANTHER" id="PTHR30126">
    <property type="entry name" value="HTH-TYPE TRANSCRIPTIONAL REGULATOR"/>
    <property type="match status" value="1"/>
</dbReference>
<dbReference type="SUPFAM" id="SSF46785">
    <property type="entry name" value="Winged helix' DNA-binding domain"/>
    <property type="match status" value="1"/>
</dbReference>
<dbReference type="EMBL" id="LN483070">
    <property type="protein sequence ID" value="CEA06929.1"/>
    <property type="molecule type" value="Genomic_DNA"/>
</dbReference>
<evidence type="ECO:0000256" key="3">
    <source>
        <dbReference type="ARBA" id="ARBA00023125"/>
    </source>
</evidence>
<dbReference type="InterPro" id="IPR036390">
    <property type="entry name" value="WH_DNA-bd_sf"/>
</dbReference>
<evidence type="ECO:0000256" key="4">
    <source>
        <dbReference type="ARBA" id="ARBA00023163"/>
    </source>
</evidence>
<evidence type="ECO:0000256" key="2">
    <source>
        <dbReference type="ARBA" id="ARBA00023015"/>
    </source>
</evidence>
<organism evidence="6">
    <name type="scientific">Arthrobacter saudimassiliensis</name>
    <dbReference type="NCBI Taxonomy" id="1461584"/>
    <lineage>
        <taxon>Bacteria</taxon>
        <taxon>Bacillati</taxon>
        <taxon>Actinomycetota</taxon>
        <taxon>Actinomycetes</taxon>
        <taxon>Micrococcales</taxon>
        <taxon>Micrococcaceae</taxon>
        <taxon>Arthrobacter</taxon>
    </lineage>
</organism>
<feature type="domain" description="HTH lysR-type" evidence="5">
    <location>
        <begin position="6"/>
        <end position="63"/>
    </location>
</feature>
<dbReference type="GO" id="GO:0003700">
    <property type="term" value="F:DNA-binding transcription factor activity"/>
    <property type="evidence" value="ECO:0007669"/>
    <property type="project" value="InterPro"/>
</dbReference>
<evidence type="ECO:0000256" key="1">
    <source>
        <dbReference type="ARBA" id="ARBA00009437"/>
    </source>
</evidence>
<keyword evidence="2" id="KW-0805">Transcription regulation</keyword>